<dbReference type="SMART" id="SM00174">
    <property type="entry name" value="RHO"/>
    <property type="match status" value="1"/>
</dbReference>
<dbReference type="SMART" id="SM00175">
    <property type="entry name" value="RAB"/>
    <property type="match status" value="1"/>
</dbReference>
<dbReference type="InterPro" id="IPR027417">
    <property type="entry name" value="P-loop_NTPase"/>
</dbReference>
<dbReference type="SUPFAM" id="SSF52540">
    <property type="entry name" value="P-loop containing nucleoside triphosphate hydrolases"/>
    <property type="match status" value="1"/>
</dbReference>
<dbReference type="SMART" id="SM00173">
    <property type="entry name" value="RAS"/>
    <property type="match status" value="1"/>
</dbReference>
<name>A0A0V0R836_PSEPJ</name>
<evidence type="ECO:0000313" key="2">
    <source>
        <dbReference type="EMBL" id="KRX10643.1"/>
    </source>
</evidence>
<dbReference type="OrthoDB" id="296403at2759"/>
<dbReference type="FunFam" id="3.40.50.300:FF:000808">
    <property type="entry name" value="Small GTP-binding protein, putative"/>
    <property type="match status" value="1"/>
</dbReference>
<organism evidence="2 3">
    <name type="scientific">Pseudocohnilembus persalinus</name>
    <name type="common">Ciliate</name>
    <dbReference type="NCBI Taxonomy" id="266149"/>
    <lineage>
        <taxon>Eukaryota</taxon>
        <taxon>Sar</taxon>
        <taxon>Alveolata</taxon>
        <taxon>Ciliophora</taxon>
        <taxon>Intramacronucleata</taxon>
        <taxon>Oligohymenophorea</taxon>
        <taxon>Scuticociliatia</taxon>
        <taxon>Philasterida</taxon>
        <taxon>Pseudocohnilembidae</taxon>
        <taxon>Pseudocohnilembus</taxon>
    </lineage>
</organism>
<dbReference type="SMART" id="SM00177">
    <property type="entry name" value="ARF"/>
    <property type="match status" value="1"/>
</dbReference>
<dbReference type="GO" id="GO:0005525">
    <property type="term" value="F:GTP binding"/>
    <property type="evidence" value="ECO:0007669"/>
    <property type="project" value="InterPro"/>
</dbReference>
<reference evidence="2 3" key="1">
    <citation type="journal article" date="2015" name="Sci. Rep.">
        <title>Genome of the facultative scuticociliatosis pathogen Pseudocohnilembus persalinus provides insight into its virulence through horizontal gene transfer.</title>
        <authorList>
            <person name="Xiong J."/>
            <person name="Wang G."/>
            <person name="Cheng J."/>
            <person name="Tian M."/>
            <person name="Pan X."/>
            <person name="Warren A."/>
            <person name="Jiang C."/>
            <person name="Yuan D."/>
            <person name="Miao W."/>
        </authorList>
    </citation>
    <scope>NUCLEOTIDE SEQUENCE [LARGE SCALE GENOMIC DNA]</scope>
    <source>
        <strain evidence="2">36N120E</strain>
    </source>
</reference>
<keyword evidence="2" id="KW-0378">Hydrolase</keyword>
<accession>A0A0V0R836</accession>
<comment type="caution">
    <text evidence="2">The sequence shown here is derived from an EMBL/GenBank/DDBJ whole genome shotgun (WGS) entry which is preliminary data.</text>
</comment>
<dbReference type="InterPro" id="IPR050209">
    <property type="entry name" value="Rab_GTPases_membrane_traffic"/>
</dbReference>
<evidence type="ECO:0000313" key="3">
    <source>
        <dbReference type="Proteomes" id="UP000054937"/>
    </source>
</evidence>
<sequence>MVDRAENKYIKVVLIGDAGTGKTHLLQKYAKGTCPRASQPTIGVEFVSKEVTLQGGETKKVQFWDTAGQERYRSITATHYKRAVGALLVYDITKDTTYDNVTKWMEELKLQAEPDIVIMLVGNKLDKVDDSSKDYSERKVSKKEAENFARENNLLFQETSAVTAQGVNSAFEHLIQQIVNGKKGLNQMGGNITLGDDSENNGKGCSC</sequence>
<evidence type="ECO:0000256" key="1">
    <source>
        <dbReference type="ARBA" id="ARBA00006270"/>
    </source>
</evidence>
<dbReference type="CDD" id="cd00154">
    <property type="entry name" value="Rab"/>
    <property type="match status" value="1"/>
</dbReference>
<keyword evidence="3" id="KW-1185">Reference proteome</keyword>
<dbReference type="InterPro" id="IPR001806">
    <property type="entry name" value="Small_GTPase"/>
</dbReference>
<dbReference type="NCBIfam" id="TIGR00231">
    <property type="entry name" value="small_GTP"/>
    <property type="match status" value="1"/>
</dbReference>
<dbReference type="Pfam" id="PF00071">
    <property type="entry name" value="Ras"/>
    <property type="match status" value="1"/>
</dbReference>
<dbReference type="EMBL" id="LDAU01000025">
    <property type="protein sequence ID" value="KRX10643.1"/>
    <property type="molecule type" value="Genomic_DNA"/>
</dbReference>
<dbReference type="InParanoid" id="A0A0V0R836"/>
<dbReference type="PANTHER" id="PTHR47979">
    <property type="entry name" value="DRAB11-RELATED"/>
    <property type="match status" value="1"/>
</dbReference>
<gene>
    <name evidence="2" type="ORF">PPERSA_05463</name>
</gene>
<dbReference type="PROSITE" id="PS51420">
    <property type="entry name" value="RHO"/>
    <property type="match status" value="1"/>
</dbReference>
<dbReference type="PROSITE" id="PS51421">
    <property type="entry name" value="RAS"/>
    <property type="match status" value="1"/>
</dbReference>
<dbReference type="OMA" id="EIYNNRM"/>
<dbReference type="GO" id="GO:0003924">
    <property type="term" value="F:GTPase activity"/>
    <property type="evidence" value="ECO:0007669"/>
    <property type="project" value="InterPro"/>
</dbReference>
<dbReference type="Proteomes" id="UP000054937">
    <property type="component" value="Unassembled WGS sequence"/>
</dbReference>
<proteinExistence type="inferred from homology"/>
<comment type="similarity">
    <text evidence="1">Belongs to the small GTPase superfamily. Rab family.</text>
</comment>
<protein>
    <submittedName>
        <fullName evidence="2">p-loop containing nucleoside triphosphate hydrolase</fullName>
    </submittedName>
</protein>
<dbReference type="AlphaFoldDB" id="A0A0V0R836"/>
<dbReference type="PROSITE" id="PS51419">
    <property type="entry name" value="RAB"/>
    <property type="match status" value="1"/>
</dbReference>
<dbReference type="InterPro" id="IPR005225">
    <property type="entry name" value="Small_GTP-bd"/>
</dbReference>
<dbReference type="Gene3D" id="3.40.50.300">
    <property type="entry name" value="P-loop containing nucleotide triphosphate hydrolases"/>
    <property type="match status" value="1"/>
</dbReference>
<dbReference type="PRINTS" id="PR00449">
    <property type="entry name" value="RASTRNSFRMNG"/>
</dbReference>
<dbReference type="SMART" id="SM00176">
    <property type="entry name" value="RAN"/>
    <property type="match status" value="1"/>
</dbReference>